<name>A0A1A8SFS6_9TELE</name>
<reference evidence="2" key="1">
    <citation type="submission" date="2016-05" db="EMBL/GenBank/DDBJ databases">
        <authorList>
            <person name="Lavstsen T."/>
            <person name="Jespersen J.S."/>
        </authorList>
    </citation>
    <scope>NUCLEOTIDE SEQUENCE</scope>
    <source>
        <tissue evidence="2">Brain</tissue>
    </source>
</reference>
<accession>A0A1A8SFS6</accession>
<reference evidence="2" key="2">
    <citation type="submission" date="2016-06" db="EMBL/GenBank/DDBJ databases">
        <title>The genome of a short-lived fish provides insights into sex chromosome evolution and the genetic control of aging.</title>
        <authorList>
            <person name="Reichwald K."/>
            <person name="Felder M."/>
            <person name="Petzold A."/>
            <person name="Koch P."/>
            <person name="Groth M."/>
            <person name="Platzer M."/>
        </authorList>
    </citation>
    <scope>NUCLEOTIDE SEQUENCE</scope>
    <source>
        <tissue evidence="2">Brain</tissue>
    </source>
</reference>
<dbReference type="EMBL" id="HAEI01014717">
    <property type="protein sequence ID" value="SBS17186.1"/>
    <property type="molecule type" value="Transcribed_RNA"/>
</dbReference>
<feature type="non-terminal residue" evidence="2">
    <location>
        <position position="41"/>
    </location>
</feature>
<dbReference type="AlphaFoldDB" id="A0A1A8SFS6"/>
<feature type="region of interest" description="Disordered" evidence="1">
    <location>
        <begin position="1"/>
        <end position="25"/>
    </location>
</feature>
<proteinExistence type="predicted"/>
<sequence length="41" mass="4995">MQQNDDISSTYRRKSFRNTENELQSMQQRELFGTILSYKNH</sequence>
<evidence type="ECO:0000313" key="2">
    <source>
        <dbReference type="EMBL" id="SBS17186.1"/>
    </source>
</evidence>
<evidence type="ECO:0000256" key="1">
    <source>
        <dbReference type="SAM" id="MobiDB-lite"/>
    </source>
</evidence>
<protein>
    <submittedName>
        <fullName evidence="2">Uncharacterized protein</fullName>
    </submittedName>
</protein>
<organism evidence="2">
    <name type="scientific">Nothobranchius rachovii</name>
    <name type="common">bluefin notho</name>
    <dbReference type="NCBI Taxonomy" id="451742"/>
    <lineage>
        <taxon>Eukaryota</taxon>
        <taxon>Metazoa</taxon>
        <taxon>Chordata</taxon>
        <taxon>Craniata</taxon>
        <taxon>Vertebrata</taxon>
        <taxon>Euteleostomi</taxon>
        <taxon>Actinopterygii</taxon>
        <taxon>Neopterygii</taxon>
        <taxon>Teleostei</taxon>
        <taxon>Neoteleostei</taxon>
        <taxon>Acanthomorphata</taxon>
        <taxon>Ovalentaria</taxon>
        <taxon>Atherinomorphae</taxon>
        <taxon>Cyprinodontiformes</taxon>
        <taxon>Nothobranchiidae</taxon>
        <taxon>Nothobranchius</taxon>
    </lineage>
</organism>
<gene>
    <name evidence="2" type="primary">Nfu_g_1_006965</name>
</gene>
<feature type="compositionally biased region" description="Polar residues" evidence="1">
    <location>
        <begin position="1"/>
        <end position="10"/>
    </location>
</feature>